<dbReference type="Proteomes" id="UP000323136">
    <property type="component" value="Unassembled WGS sequence"/>
</dbReference>
<evidence type="ECO:0000313" key="3">
    <source>
        <dbReference type="Proteomes" id="UP000323136"/>
    </source>
</evidence>
<feature type="transmembrane region" description="Helical" evidence="1">
    <location>
        <begin position="85"/>
        <end position="104"/>
    </location>
</feature>
<evidence type="ECO:0000313" key="2">
    <source>
        <dbReference type="EMBL" id="TYP99844.1"/>
    </source>
</evidence>
<keyword evidence="1" id="KW-1133">Transmembrane helix</keyword>
<sequence length="133" mass="14626">MELLQKHATEILILFFLIVTFLQSGIDKVSDWEGNLSFIKAHLKNTPFKNSVPLLLAIILVIEIMAGALMFVGVFQLVTVGTTNLALIGVELSALCLIFLLIGQRLAKDYAGAMTLAVYFIITIFGVYLLNAH</sequence>
<dbReference type="OrthoDB" id="957977at2"/>
<reference evidence="2 3" key="1">
    <citation type="submission" date="2019-07" db="EMBL/GenBank/DDBJ databases">
        <title>Genomic Encyclopedia of Type Strains, Phase IV (KMG-IV): sequencing the most valuable type-strain genomes for metagenomic binning, comparative biology and taxonomic classification.</title>
        <authorList>
            <person name="Goeker M."/>
        </authorList>
    </citation>
    <scope>NUCLEOTIDE SEQUENCE [LARGE SCALE GENOMIC DNA]</scope>
    <source>
        <strain evidence="2 3">DSM 18961</strain>
    </source>
</reference>
<dbReference type="AlphaFoldDB" id="A0A5S5DVV5"/>
<feature type="transmembrane region" description="Helical" evidence="1">
    <location>
        <begin position="7"/>
        <end position="26"/>
    </location>
</feature>
<organism evidence="2 3">
    <name type="scientific">Tenacibaculum adriaticum</name>
    <dbReference type="NCBI Taxonomy" id="413713"/>
    <lineage>
        <taxon>Bacteria</taxon>
        <taxon>Pseudomonadati</taxon>
        <taxon>Bacteroidota</taxon>
        <taxon>Flavobacteriia</taxon>
        <taxon>Flavobacteriales</taxon>
        <taxon>Flavobacteriaceae</taxon>
        <taxon>Tenacibaculum</taxon>
    </lineage>
</organism>
<keyword evidence="1" id="KW-0812">Transmembrane</keyword>
<proteinExistence type="predicted"/>
<protein>
    <recommendedName>
        <fullName evidence="4">DoxX-like protein</fullName>
    </recommendedName>
</protein>
<keyword evidence="3" id="KW-1185">Reference proteome</keyword>
<feature type="transmembrane region" description="Helical" evidence="1">
    <location>
        <begin position="110"/>
        <end position="130"/>
    </location>
</feature>
<keyword evidence="1" id="KW-0472">Membrane</keyword>
<feature type="transmembrane region" description="Helical" evidence="1">
    <location>
        <begin position="54"/>
        <end position="78"/>
    </location>
</feature>
<accession>A0A5S5DVV5</accession>
<gene>
    <name evidence="2" type="ORF">C7447_101449</name>
</gene>
<name>A0A5S5DVV5_9FLAO</name>
<dbReference type="RefSeq" id="WP_148868547.1">
    <property type="nucleotide sequence ID" value="NZ_VNIA01000001.1"/>
</dbReference>
<evidence type="ECO:0008006" key="4">
    <source>
        <dbReference type="Google" id="ProtNLM"/>
    </source>
</evidence>
<comment type="caution">
    <text evidence="2">The sequence shown here is derived from an EMBL/GenBank/DDBJ whole genome shotgun (WGS) entry which is preliminary data.</text>
</comment>
<dbReference type="EMBL" id="VNIA01000001">
    <property type="protein sequence ID" value="TYP99844.1"/>
    <property type="molecule type" value="Genomic_DNA"/>
</dbReference>
<evidence type="ECO:0000256" key="1">
    <source>
        <dbReference type="SAM" id="Phobius"/>
    </source>
</evidence>